<evidence type="ECO:0000313" key="6">
    <source>
        <dbReference type="Proteomes" id="UP001441944"/>
    </source>
</evidence>
<dbReference type="EMBL" id="BAABWU010000014">
    <property type="protein sequence ID" value="GAA6197751.1"/>
    <property type="molecule type" value="Genomic_DNA"/>
</dbReference>
<dbReference type="InterPro" id="IPR011611">
    <property type="entry name" value="PfkB_dom"/>
</dbReference>
<dbReference type="SUPFAM" id="SSF53613">
    <property type="entry name" value="Ribokinase-like"/>
    <property type="match status" value="1"/>
</dbReference>
<dbReference type="PANTHER" id="PTHR43085:SF15">
    <property type="entry name" value="2-DEHYDRO-3-DEOXYGLUCONOKINASE"/>
    <property type="match status" value="1"/>
</dbReference>
<organism evidence="5 6">
    <name type="scientific">Pseudophaeobacter arcticus</name>
    <dbReference type="NCBI Taxonomy" id="385492"/>
    <lineage>
        <taxon>Bacteria</taxon>
        <taxon>Pseudomonadati</taxon>
        <taxon>Pseudomonadota</taxon>
        <taxon>Alphaproteobacteria</taxon>
        <taxon>Rhodobacterales</taxon>
        <taxon>Paracoccaceae</taxon>
        <taxon>Pseudophaeobacter</taxon>
    </lineage>
</organism>
<dbReference type="GO" id="GO:0016301">
    <property type="term" value="F:kinase activity"/>
    <property type="evidence" value="ECO:0007669"/>
    <property type="project" value="UniProtKB-KW"/>
</dbReference>
<dbReference type="CDD" id="cd01166">
    <property type="entry name" value="KdgK"/>
    <property type="match status" value="1"/>
</dbReference>
<dbReference type="Gene3D" id="3.40.1190.20">
    <property type="match status" value="1"/>
</dbReference>
<feature type="domain" description="Carbohydrate kinase PfkB" evidence="4">
    <location>
        <begin position="1"/>
        <end position="293"/>
    </location>
</feature>
<dbReference type="InterPro" id="IPR050306">
    <property type="entry name" value="PfkB_Carbo_kinase"/>
</dbReference>
<dbReference type="RefSeq" id="WP_353401498.1">
    <property type="nucleotide sequence ID" value="NZ_BAABWU010000014.1"/>
</dbReference>
<evidence type="ECO:0000313" key="5">
    <source>
        <dbReference type="EMBL" id="GAA6197751.1"/>
    </source>
</evidence>
<evidence type="ECO:0000256" key="2">
    <source>
        <dbReference type="ARBA" id="ARBA00022679"/>
    </source>
</evidence>
<evidence type="ECO:0000256" key="3">
    <source>
        <dbReference type="ARBA" id="ARBA00022777"/>
    </source>
</evidence>
<reference evidence="5 6" key="1">
    <citation type="submission" date="2024-04" db="EMBL/GenBank/DDBJ databases">
        <title>Draft genome sequence of Pseudophaeobacter arcticus NBRC 116598.</title>
        <authorList>
            <person name="Miyakawa T."/>
            <person name="Kusuya Y."/>
            <person name="Miura T."/>
        </authorList>
    </citation>
    <scope>NUCLEOTIDE SEQUENCE [LARGE SCALE GENOMIC DNA]</scope>
    <source>
        <strain evidence="5 6">SU-CL00105</strain>
    </source>
</reference>
<evidence type="ECO:0000259" key="4">
    <source>
        <dbReference type="Pfam" id="PF00294"/>
    </source>
</evidence>
<keyword evidence="2" id="KW-0808">Transferase</keyword>
<dbReference type="InterPro" id="IPR002173">
    <property type="entry name" value="Carboh/pur_kinase_PfkB_CS"/>
</dbReference>
<evidence type="ECO:0000256" key="1">
    <source>
        <dbReference type="ARBA" id="ARBA00010688"/>
    </source>
</evidence>
<protein>
    <submittedName>
        <fullName evidence="5">Sugar kinase</fullName>
    </submittedName>
</protein>
<comment type="caution">
    <text evidence="5">The sequence shown here is derived from an EMBL/GenBank/DDBJ whole genome shotgun (WGS) entry which is preliminary data.</text>
</comment>
<accession>A0ABQ0APD7</accession>
<proteinExistence type="inferred from homology"/>
<keyword evidence="6" id="KW-1185">Reference proteome</keyword>
<keyword evidence="3 5" id="KW-0418">Kinase</keyword>
<dbReference type="InterPro" id="IPR029056">
    <property type="entry name" value="Ribokinase-like"/>
</dbReference>
<name>A0ABQ0APD7_9RHOB</name>
<comment type="similarity">
    <text evidence="1">Belongs to the carbohydrate kinase PfkB family.</text>
</comment>
<gene>
    <name evidence="5" type="ORF">NBRC116598_31960</name>
</gene>
<dbReference type="PROSITE" id="PS00584">
    <property type="entry name" value="PFKB_KINASES_2"/>
    <property type="match status" value="1"/>
</dbReference>
<sequence length="306" mass="32880">MKRLVSIGECMLELSAAKGDLWRMGIAGDTLNTAWYARACLPADWVVAYGTCIGTDEVSQRIPTFLAENGLETDRVLTHPTRSVGLYMISLHDGERSFTYWRDTSAARTLASDPDRLLALTADANVLHVSGITLAILPPVGRAALIEVLRQRRSEGCTISFDPNLRPRLWENPQSAVEALTEMARVATIVLPSFDDERTAFGDATPDDTVTRYVALGVDTVVVKNGGGRIAASHGGRRSEFDGFARVTPVDTTGAGDSFNGAFLAAVASGQPLHEAVASGHCIARQVVGHRGGLMPKDKISKTQMD</sequence>
<dbReference type="PANTHER" id="PTHR43085">
    <property type="entry name" value="HEXOKINASE FAMILY MEMBER"/>
    <property type="match status" value="1"/>
</dbReference>
<dbReference type="Proteomes" id="UP001441944">
    <property type="component" value="Unassembled WGS sequence"/>
</dbReference>
<dbReference type="Pfam" id="PF00294">
    <property type="entry name" value="PfkB"/>
    <property type="match status" value="1"/>
</dbReference>